<feature type="domain" description="FAD-dependent oxidoreductase 2 FAD-binding" evidence="12">
    <location>
        <begin position="2"/>
        <end position="328"/>
    </location>
</feature>
<dbReference type="Gene3D" id="3.50.50.60">
    <property type="entry name" value="FAD/NAD(P)-binding domain"/>
    <property type="match status" value="1"/>
</dbReference>
<dbReference type="Pfam" id="PF02910">
    <property type="entry name" value="Succ_DH_flav_C"/>
    <property type="match status" value="1"/>
</dbReference>
<comment type="catalytic activity">
    <reaction evidence="11">
        <text>L-aspartate + O2 = iminosuccinate + H2O2</text>
        <dbReference type="Rhea" id="RHEA:25876"/>
        <dbReference type="ChEBI" id="CHEBI:15379"/>
        <dbReference type="ChEBI" id="CHEBI:16240"/>
        <dbReference type="ChEBI" id="CHEBI:29991"/>
        <dbReference type="ChEBI" id="CHEBI:77875"/>
        <dbReference type="EC" id="1.4.3.16"/>
    </reaction>
    <physiologicalReaction direction="left-to-right" evidence="11">
        <dbReference type="Rhea" id="RHEA:25877"/>
    </physiologicalReaction>
</comment>
<evidence type="ECO:0000256" key="3">
    <source>
        <dbReference type="ARBA" id="ARBA00008562"/>
    </source>
</evidence>
<keyword evidence="7" id="KW-0662">Pyridine nucleotide biosynthesis</keyword>
<dbReference type="AlphaFoldDB" id="A0A2Z5Y2T6"/>
<dbReference type="InterPro" id="IPR027477">
    <property type="entry name" value="Succ_DH/fumarate_Rdtase_cat_sf"/>
</dbReference>
<dbReference type="GO" id="GO:0008734">
    <property type="term" value="F:L-aspartate oxidase activity"/>
    <property type="evidence" value="ECO:0007669"/>
    <property type="project" value="UniProtKB-EC"/>
</dbReference>
<dbReference type="InterPro" id="IPR036188">
    <property type="entry name" value="FAD/NAD-bd_sf"/>
</dbReference>
<evidence type="ECO:0000259" key="12">
    <source>
        <dbReference type="Pfam" id="PF00890"/>
    </source>
</evidence>
<dbReference type="InterPro" id="IPR037099">
    <property type="entry name" value="Fum_R/Succ_DH_flav-like_C_sf"/>
</dbReference>
<dbReference type="SUPFAM" id="SSF51905">
    <property type="entry name" value="FAD/NAD(P)-binding domain"/>
    <property type="match status" value="1"/>
</dbReference>
<dbReference type="InterPro" id="IPR003953">
    <property type="entry name" value="FAD-dep_OxRdtase_2_FAD-bd"/>
</dbReference>
<dbReference type="GO" id="GO:0034628">
    <property type="term" value="P:'de novo' NAD+ biosynthetic process from L-aspartate"/>
    <property type="evidence" value="ECO:0007669"/>
    <property type="project" value="TreeGrafter"/>
</dbReference>
<comment type="similarity">
    <text evidence="3">Belongs to the FAD-dependent oxidoreductase 2 family. NadB subfamily.</text>
</comment>
<dbReference type="Gene3D" id="3.90.700.10">
    <property type="entry name" value="Succinate dehydrogenase/fumarate reductase flavoprotein, catalytic domain"/>
    <property type="match status" value="1"/>
</dbReference>
<evidence type="ECO:0000313" key="15">
    <source>
        <dbReference type="Proteomes" id="UP000269226"/>
    </source>
</evidence>
<evidence type="ECO:0000256" key="9">
    <source>
        <dbReference type="ARBA" id="ARBA00023002"/>
    </source>
</evidence>
<keyword evidence="9 14" id="KW-0560">Oxidoreductase</keyword>
<dbReference type="EMBL" id="AP018492">
    <property type="protein sequence ID" value="BBC61149.1"/>
    <property type="molecule type" value="Genomic_DNA"/>
</dbReference>
<gene>
    <name evidence="14" type="ORF">DAT561_1039</name>
</gene>
<evidence type="ECO:0000256" key="11">
    <source>
        <dbReference type="ARBA" id="ARBA00048305"/>
    </source>
</evidence>
<dbReference type="InterPro" id="IPR005288">
    <property type="entry name" value="NadB"/>
</dbReference>
<accession>A0A2Z5Y2T6</accession>
<keyword evidence="8" id="KW-0274">FAD</keyword>
<evidence type="ECO:0000259" key="13">
    <source>
        <dbReference type="Pfam" id="PF02910"/>
    </source>
</evidence>
<evidence type="ECO:0000256" key="5">
    <source>
        <dbReference type="ARBA" id="ARBA00021901"/>
    </source>
</evidence>
<dbReference type="InterPro" id="IPR015939">
    <property type="entry name" value="Fum_Rdtase/Succ_DH_flav-like_C"/>
</dbReference>
<evidence type="ECO:0000256" key="4">
    <source>
        <dbReference type="ARBA" id="ARBA00012173"/>
    </source>
</evidence>
<proteinExistence type="inferred from homology"/>
<organism evidence="14 15">
    <name type="scientific">Melissococcus plutonius</name>
    <dbReference type="NCBI Taxonomy" id="33970"/>
    <lineage>
        <taxon>Bacteria</taxon>
        <taxon>Bacillati</taxon>
        <taxon>Bacillota</taxon>
        <taxon>Bacilli</taxon>
        <taxon>Lactobacillales</taxon>
        <taxon>Enterococcaceae</taxon>
        <taxon>Melissococcus</taxon>
    </lineage>
</organism>
<evidence type="ECO:0000256" key="2">
    <source>
        <dbReference type="ARBA" id="ARBA00004950"/>
    </source>
</evidence>
<evidence type="ECO:0000313" key="14">
    <source>
        <dbReference type="EMBL" id="BBC61149.1"/>
    </source>
</evidence>
<dbReference type="PANTHER" id="PTHR42716:SF2">
    <property type="entry name" value="L-ASPARTATE OXIDASE, CHLOROPLASTIC"/>
    <property type="match status" value="1"/>
</dbReference>
<evidence type="ECO:0000256" key="8">
    <source>
        <dbReference type="ARBA" id="ARBA00022827"/>
    </source>
</evidence>
<reference evidence="14 15" key="1">
    <citation type="submission" date="2018-01" db="EMBL/GenBank/DDBJ databases">
        <title>Whole genome sequence of Melissococcus plutonius DAT561.</title>
        <authorList>
            <person name="Okumura K."/>
            <person name="Takamatsu D."/>
            <person name="Okura M."/>
        </authorList>
    </citation>
    <scope>NUCLEOTIDE SEQUENCE [LARGE SCALE GENOMIC DNA]</scope>
    <source>
        <strain evidence="14 15">DAT561</strain>
    </source>
</reference>
<dbReference type="Proteomes" id="UP000269226">
    <property type="component" value="Chromosome"/>
</dbReference>
<dbReference type="UniPathway" id="UPA00253">
    <property type="reaction ID" value="UER00326"/>
</dbReference>
<dbReference type="EC" id="1.4.3.16" evidence="4"/>
<keyword evidence="6" id="KW-0285">Flavoprotein</keyword>
<dbReference type="Pfam" id="PF00890">
    <property type="entry name" value="FAD_binding_2"/>
    <property type="match status" value="1"/>
</dbReference>
<evidence type="ECO:0000256" key="1">
    <source>
        <dbReference type="ARBA" id="ARBA00001974"/>
    </source>
</evidence>
<comment type="pathway">
    <text evidence="2">Cofactor biosynthesis; NAD(+) biosynthesis; iminoaspartate from L-aspartate (oxidase route): step 1/1.</text>
</comment>
<dbReference type="PANTHER" id="PTHR42716">
    <property type="entry name" value="L-ASPARTATE OXIDASE"/>
    <property type="match status" value="1"/>
</dbReference>
<evidence type="ECO:0000256" key="10">
    <source>
        <dbReference type="ARBA" id="ARBA00030386"/>
    </source>
</evidence>
<dbReference type="GO" id="GO:0033765">
    <property type="term" value="F:steroid dehydrogenase activity, acting on the CH-CH group of donors"/>
    <property type="evidence" value="ECO:0007669"/>
    <property type="project" value="UniProtKB-ARBA"/>
</dbReference>
<evidence type="ECO:0000256" key="7">
    <source>
        <dbReference type="ARBA" id="ARBA00022642"/>
    </source>
</evidence>
<feature type="domain" description="Fumarate reductase/succinate dehydrogenase flavoprotein-like C-terminal" evidence="13">
    <location>
        <begin position="370"/>
        <end position="444"/>
    </location>
</feature>
<protein>
    <recommendedName>
        <fullName evidence="5">L-aspartate oxidase</fullName>
        <ecNumber evidence="4">1.4.3.16</ecNumber>
    </recommendedName>
    <alternativeName>
        <fullName evidence="10">Quinolinate synthase B</fullName>
    </alternativeName>
</protein>
<dbReference type="SUPFAM" id="SSF56425">
    <property type="entry name" value="Succinate dehydrogenase/fumarate reductase flavoprotein, catalytic domain"/>
    <property type="match status" value="1"/>
</dbReference>
<name>A0A2Z5Y2T6_9ENTE</name>
<dbReference type="Gene3D" id="1.20.58.100">
    <property type="entry name" value="Fumarate reductase/succinate dehydrogenase flavoprotein-like, C-terminal domain"/>
    <property type="match status" value="1"/>
</dbReference>
<sequence>MLAQGGIATALSKEDTWQSHYQDTLNAGVQHNNQTATKILVKEGIKEINELLAEGMIFDHDSQGNLCFGLEGAHTLPRILHCHGDQTGKYLTSFVQKQLNQVDWQENCMVVDLLTDQFGCYGIRYIDKNNQLNEALADFVVLATGGVGGLYPLSSNNHTITSDGLAMATRAQAKLSDMEFIQFHPTLLTKNGRCYGLVSEAVRGAGAILVDEKGHHLLTDYPLKDLSPRDIVARELTKAYEEGHQVYLDISMIDSFELKFPQITKNLIQQNIPFTKTKKIPVRPGVHFIMGGVQTNYFGETTVNHLYAVGEIACTGVHGANRLASNSLLECLVFGRRVASQILMEKGVIDKNKKINLQTERINEFSIPERQKLQQEAWKWIGVERTKVGMQHLLNWLEQYNYHVLPRDLTCEQIETANLCLTAEIITKAALNRTISLGAHARKD</sequence>
<dbReference type="SUPFAM" id="SSF46977">
    <property type="entry name" value="Succinate dehydrogenase/fumarate reductase flavoprotein C-terminal domain"/>
    <property type="match status" value="1"/>
</dbReference>
<evidence type="ECO:0000256" key="6">
    <source>
        <dbReference type="ARBA" id="ARBA00022630"/>
    </source>
</evidence>
<comment type="cofactor">
    <cofactor evidence="1">
        <name>FAD</name>
        <dbReference type="ChEBI" id="CHEBI:57692"/>
    </cofactor>
</comment>